<reference evidence="2 3" key="1">
    <citation type="journal article" date="2016" name="Front. Microbiol.">
        <title>Genomic Resource of Rice Seed Associated Bacteria.</title>
        <authorList>
            <person name="Midha S."/>
            <person name="Bansal K."/>
            <person name="Sharma S."/>
            <person name="Kumar N."/>
            <person name="Patil P.P."/>
            <person name="Chaudhry V."/>
            <person name="Patil P.B."/>
        </authorList>
    </citation>
    <scope>NUCLEOTIDE SEQUENCE [LARGE SCALE GENOMIC DNA]</scope>
    <source>
        <strain evidence="2 3">SB4</strain>
    </source>
</reference>
<dbReference type="Proteomes" id="UP000074072">
    <property type="component" value="Unassembled WGS sequence"/>
</dbReference>
<accession>A0A147IQG7</accession>
<feature type="transmembrane region" description="Helical" evidence="1">
    <location>
        <begin position="114"/>
        <end position="134"/>
    </location>
</feature>
<keyword evidence="1" id="KW-1133">Transmembrane helix</keyword>
<feature type="transmembrane region" description="Helical" evidence="1">
    <location>
        <begin position="43"/>
        <end position="64"/>
    </location>
</feature>
<dbReference type="AlphaFoldDB" id="A0A147IQG7"/>
<gene>
    <name evidence="2" type="ORF">SB4_13135</name>
</gene>
<dbReference type="RefSeq" id="WP_058752914.1">
    <property type="nucleotide sequence ID" value="NZ_LDTE01000082.1"/>
</dbReference>
<evidence type="ECO:0000256" key="1">
    <source>
        <dbReference type="SAM" id="Phobius"/>
    </source>
</evidence>
<evidence type="ECO:0000313" key="3">
    <source>
        <dbReference type="Proteomes" id="UP000074072"/>
    </source>
</evidence>
<comment type="caution">
    <text evidence="2">The sequence shown here is derived from an EMBL/GenBank/DDBJ whole genome shotgun (WGS) entry which is preliminary data.</text>
</comment>
<dbReference type="PATRIC" id="fig|33051.4.peg.3501"/>
<dbReference type="EMBL" id="LDTE01000082">
    <property type="protein sequence ID" value="KTT97554.1"/>
    <property type="molecule type" value="Genomic_DNA"/>
</dbReference>
<sequence>MGLVEKAESKSRARAIIGYLLAVTLLASAILATRGHSDGAARLAPWFVMIALTALNLTALPFRWSRCRPVSQLMNDETTQDHRRSSLAAGFWAMLTAAAATVIVGSLAPLDAISAGRIVVTAGLMAALIAFSTLELRASR</sequence>
<feature type="transmembrane region" description="Helical" evidence="1">
    <location>
        <begin position="12"/>
        <end position="31"/>
    </location>
</feature>
<feature type="transmembrane region" description="Helical" evidence="1">
    <location>
        <begin position="85"/>
        <end position="108"/>
    </location>
</feature>
<organism evidence="2 3">
    <name type="scientific">Sphingomonas sanguinis</name>
    <dbReference type="NCBI Taxonomy" id="33051"/>
    <lineage>
        <taxon>Bacteria</taxon>
        <taxon>Pseudomonadati</taxon>
        <taxon>Pseudomonadota</taxon>
        <taxon>Alphaproteobacteria</taxon>
        <taxon>Sphingomonadales</taxon>
        <taxon>Sphingomonadaceae</taxon>
        <taxon>Sphingomonas</taxon>
    </lineage>
</organism>
<keyword evidence="1" id="KW-0812">Transmembrane</keyword>
<evidence type="ECO:0000313" key="2">
    <source>
        <dbReference type="EMBL" id="KTT97554.1"/>
    </source>
</evidence>
<keyword evidence="1" id="KW-0472">Membrane</keyword>
<proteinExistence type="predicted"/>
<protein>
    <submittedName>
        <fullName evidence="2">Uncharacterized protein</fullName>
    </submittedName>
</protein>
<dbReference type="OrthoDB" id="7573918at2"/>
<name>A0A147IQG7_9SPHN</name>